<dbReference type="Pfam" id="PF01381">
    <property type="entry name" value="HTH_3"/>
    <property type="match status" value="1"/>
</dbReference>
<dbReference type="Gene3D" id="1.10.260.40">
    <property type="entry name" value="lambda repressor-like DNA-binding domains"/>
    <property type="match status" value="1"/>
</dbReference>
<dbReference type="GO" id="GO:0005829">
    <property type="term" value="C:cytosol"/>
    <property type="evidence" value="ECO:0007669"/>
    <property type="project" value="TreeGrafter"/>
</dbReference>
<keyword evidence="1" id="KW-0238">DNA-binding</keyword>
<evidence type="ECO:0000256" key="1">
    <source>
        <dbReference type="ARBA" id="ARBA00023125"/>
    </source>
</evidence>
<protein>
    <submittedName>
        <fullName evidence="4">Transcriptional regulator SinR</fullName>
    </submittedName>
</protein>
<proteinExistence type="predicted"/>
<feature type="domain" description="Sin" evidence="3">
    <location>
        <begin position="65"/>
        <end position="103"/>
    </location>
</feature>
<sequence>MIGRNIYEIRLKKGLSLSELAERANISKSYLSNIERNLNQNPSIHIIKKLAAVLDVDLRSLVKTEINEERQQYLDREWLDFINELKESGVEKEQIQEYKTLIEFIKWKNEQIGEKK</sequence>
<feature type="domain" description="HTH cro/C1-type" evidence="2">
    <location>
        <begin position="6"/>
        <end position="61"/>
    </location>
</feature>
<dbReference type="PANTHER" id="PTHR46797">
    <property type="entry name" value="HTH-TYPE TRANSCRIPTIONAL REGULATOR"/>
    <property type="match status" value="1"/>
</dbReference>
<dbReference type="InterPro" id="IPR036281">
    <property type="entry name" value="SinR/SinI_dimer_dom_sf"/>
</dbReference>
<dbReference type="PROSITE" id="PS50943">
    <property type="entry name" value="HTH_CROC1"/>
    <property type="match status" value="1"/>
</dbReference>
<dbReference type="AlphaFoldDB" id="A0AB94IKJ0"/>
<organism evidence="4 5">
    <name type="scientific">Neobacillus vireti LMG 21834</name>
    <dbReference type="NCBI Taxonomy" id="1131730"/>
    <lineage>
        <taxon>Bacteria</taxon>
        <taxon>Bacillati</taxon>
        <taxon>Bacillota</taxon>
        <taxon>Bacilli</taxon>
        <taxon>Bacillales</taxon>
        <taxon>Bacillaceae</taxon>
        <taxon>Neobacillus</taxon>
    </lineage>
</organism>
<dbReference type="EMBL" id="ALAN01000092">
    <property type="protein sequence ID" value="ETI67560.1"/>
    <property type="molecule type" value="Genomic_DNA"/>
</dbReference>
<dbReference type="PANTHER" id="PTHR46797:SF1">
    <property type="entry name" value="METHYLPHOSPHONATE SYNTHASE"/>
    <property type="match status" value="1"/>
</dbReference>
<dbReference type="SMART" id="SM00530">
    <property type="entry name" value="HTH_XRE"/>
    <property type="match status" value="1"/>
</dbReference>
<dbReference type="CDD" id="cd00093">
    <property type="entry name" value="HTH_XRE"/>
    <property type="match status" value="1"/>
</dbReference>
<name>A0AB94IKJ0_9BACI</name>
<dbReference type="SUPFAM" id="SSF47406">
    <property type="entry name" value="SinR repressor dimerisation domain-like"/>
    <property type="match status" value="1"/>
</dbReference>
<dbReference type="GO" id="GO:0003700">
    <property type="term" value="F:DNA-binding transcription factor activity"/>
    <property type="evidence" value="ECO:0007669"/>
    <property type="project" value="TreeGrafter"/>
</dbReference>
<dbReference type="InterPro" id="IPR010981">
    <property type="entry name" value="SinR/SinI_dimer_dom"/>
</dbReference>
<evidence type="ECO:0000259" key="2">
    <source>
        <dbReference type="PROSITE" id="PS50943"/>
    </source>
</evidence>
<gene>
    <name evidence="4" type="ORF">BAVI_17062</name>
</gene>
<dbReference type="SUPFAM" id="SSF47413">
    <property type="entry name" value="lambda repressor-like DNA-binding domains"/>
    <property type="match status" value="1"/>
</dbReference>
<evidence type="ECO:0000313" key="4">
    <source>
        <dbReference type="EMBL" id="ETI67560.1"/>
    </source>
</evidence>
<reference evidence="4 5" key="1">
    <citation type="journal article" date="2014" name="Environ. Microbiol.">
        <title>The nitrate-ammonifying and nosZ-carrying bacterium Bacillus vireti is a potent source and sink for nitric and nitrous oxide under high nitrate conditions.</title>
        <authorList>
            <person name="Mania D."/>
            <person name="Heylen K."/>
            <person name="van Spanning R.J."/>
            <person name="Frostegard A."/>
        </authorList>
    </citation>
    <scope>NUCLEOTIDE SEQUENCE [LARGE SCALE GENOMIC DNA]</scope>
    <source>
        <strain evidence="4 5">LMG 21834</strain>
    </source>
</reference>
<dbReference type="RefSeq" id="WP_024029591.1">
    <property type="nucleotide sequence ID" value="NZ_ALAN01000092.1"/>
</dbReference>
<dbReference type="GO" id="GO:0046983">
    <property type="term" value="F:protein dimerization activity"/>
    <property type="evidence" value="ECO:0007669"/>
    <property type="project" value="InterPro"/>
</dbReference>
<evidence type="ECO:0000313" key="5">
    <source>
        <dbReference type="Proteomes" id="UP000018877"/>
    </source>
</evidence>
<dbReference type="InterPro" id="IPR050807">
    <property type="entry name" value="TransReg_Diox_bact_type"/>
</dbReference>
<dbReference type="GO" id="GO:0003677">
    <property type="term" value="F:DNA binding"/>
    <property type="evidence" value="ECO:0007669"/>
    <property type="project" value="UniProtKB-KW"/>
</dbReference>
<keyword evidence="5" id="KW-1185">Reference proteome</keyword>
<accession>A0AB94IKJ0</accession>
<dbReference type="InterPro" id="IPR010982">
    <property type="entry name" value="Lambda_DNA-bd_dom_sf"/>
</dbReference>
<dbReference type="Proteomes" id="UP000018877">
    <property type="component" value="Unassembled WGS sequence"/>
</dbReference>
<evidence type="ECO:0000259" key="3">
    <source>
        <dbReference type="PROSITE" id="PS51500"/>
    </source>
</evidence>
<comment type="caution">
    <text evidence="4">The sequence shown here is derived from an EMBL/GenBank/DDBJ whole genome shotgun (WGS) entry which is preliminary data.</text>
</comment>
<dbReference type="PROSITE" id="PS51500">
    <property type="entry name" value="SIN"/>
    <property type="match status" value="1"/>
</dbReference>
<dbReference type="InterPro" id="IPR001387">
    <property type="entry name" value="Cro/C1-type_HTH"/>
</dbReference>